<gene>
    <name evidence="2" type="ORF">POPTR_009G129850</name>
</gene>
<evidence type="ECO:0000313" key="3">
    <source>
        <dbReference type="Proteomes" id="UP000006729"/>
    </source>
</evidence>
<organism evidence="2 3">
    <name type="scientific">Populus trichocarpa</name>
    <name type="common">Western balsam poplar</name>
    <name type="synonym">Populus balsamifera subsp. trichocarpa</name>
    <dbReference type="NCBI Taxonomy" id="3694"/>
    <lineage>
        <taxon>Eukaryota</taxon>
        <taxon>Viridiplantae</taxon>
        <taxon>Streptophyta</taxon>
        <taxon>Embryophyta</taxon>
        <taxon>Tracheophyta</taxon>
        <taxon>Spermatophyta</taxon>
        <taxon>Magnoliopsida</taxon>
        <taxon>eudicotyledons</taxon>
        <taxon>Gunneridae</taxon>
        <taxon>Pentapetalae</taxon>
        <taxon>rosids</taxon>
        <taxon>fabids</taxon>
        <taxon>Malpighiales</taxon>
        <taxon>Salicaceae</taxon>
        <taxon>Saliceae</taxon>
        <taxon>Populus</taxon>
    </lineage>
</organism>
<sequence>MAFSLSQGPRACSIGNGVAPTEKSRLSFEHAKAV</sequence>
<dbReference type="AlphaFoldDB" id="A0A3N7GZP4"/>
<feature type="region of interest" description="Disordered" evidence="1">
    <location>
        <begin position="1"/>
        <end position="23"/>
    </location>
</feature>
<reference evidence="2 3" key="1">
    <citation type="journal article" date="2006" name="Science">
        <title>The genome of black cottonwood, Populus trichocarpa (Torr. &amp; Gray).</title>
        <authorList>
            <person name="Tuskan G.A."/>
            <person name="Difazio S."/>
            <person name="Jansson S."/>
            <person name="Bohlmann J."/>
            <person name="Grigoriev I."/>
            <person name="Hellsten U."/>
            <person name="Putnam N."/>
            <person name="Ralph S."/>
            <person name="Rombauts S."/>
            <person name="Salamov A."/>
            <person name="Schein J."/>
            <person name="Sterck L."/>
            <person name="Aerts A."/>
            <person name="Bhalerao R.R."/>
            <person name="Bhalerao R.P."/>
            <person name="Blaudez D."/>
            <person name="Boerjan W."/>
            <person name="Brun A."/>
            <person name="Brunner A."/>
            <person name="Busov V."/>
            <person name="Campbell M."/>
            <person name="Carlson J."/>
            <person name="Chalot M."/>
            <person name="Chapman J."/>
            <person name="Chen G.L."/>
            <person name="Cooper D."/>
            <person name="Coutinho P.M."/>
            <person name="Couturier J."/>
            <person name="Covert S."/>
            <person name="Cronk Q."/>
            <person name="Cunningham R."/>
            <person name="Davis J."/>
            <person name="Degroeve S."/>
            <person name="Dejardin A."/>
            <person name="Depamphilis C."/>
            <person name="Detter J."/>
            <person name="Dirks B."/>
            <person name="Dubchak I."/>
            <person name="Duplessis S."/>
            <person name="Ehlting J."/>
            <person name="Ellis B."/>
            <person name="Gendler K."/>
            <person name="Goodstein D."/>
            <person name="Gribskov M."/>
            <person name="Grimwood J."/>
            <person name="Groover A."/>
            <person name="Gunter L."/>
            <person name="Hamberger B."/>
            <person name="Heinze B."/>
            <person name="Helariutta Y."/>
            <person name="Henrissat B."/>
            <person name="Holligan D."/>
            <person name="Holt R."/>
            <person name="Huang W."/>
            <person name="Islam-Faridi N."/>
            <person name="Jones S."/>
            <person name="Jones-Rhoades M."/>
            <person name="Jorgensen R."/>
            <person name="Joshi C."/>
            <person name="Kangasjarvi J."/>
            <person name="Karlsson J."/>
            <person name="Kelleher C."/>
            <person name="Kirkpatrick R."/>
            <person name="Kirst M."/>
            <person name="Kohler A."/>
            <person name="Kalluri U."/>
            <person name="Larimer F."/>
            <person name="Leebens-Mack J."/>
            <person name="Leple J.C."/>
            <person name="Locascio P."/>
            <person name="Lou Y."/>
            <person name="Lucas S."/>
            <person name="Martin F."/>
            <person name="Montanini B."/>
            <person name="Napoli C."/>
            <person name="Nelson D.R."/>
            <person name="Nelson C."/>
            <person name="Nieminen K."/>
            <person name="Nilsson O."/>
            <person name="Pereda V."/>
            <person name="Peter G."/>
            <person name="Philippe R."/>
            <person name="Pilate G."/>
            <person name="Poliakov A."/>
            <person name="Razumovskaya J."/>
            <person name="Richardson P."/>
            <person name="Rinaldi C."/>
            <person name="Ritland K."/>
            <person name="Rouze P."/>
            <person name="Ryaboy D."/>
            <person name="Schmutz J."/>
            <person name="Schrader J."/>
            <person name="Segerman B."/>
            <person name="Shin H."/>
            <person name="Siddiqui A."/>
            <person name="Sterky F."/>
            <person name="Terry A."/>
            <person name="Tsai C.J."/>
            <person name="Uberbacher E."/>
            <person name="Unneberg P."/>
            <person name="Vahala J."/>
            <person name="Wall K."/>
            <person name="Wessler S."/>
            <person name="Yang G."/>
            <person name="Yin T."/>
            <person name="Douglas C."/>
            <person name="Marra M."/>
            <person name="Sandberg G."/>
            <person name="Van de Peer Y."/>
            <person name="Rokhsar D."/>
        </authorList>
    </citation>
    <scope>NUCLEOTIDE SEQUENCE [LARGE SCALE GENOMIC DNA]</scope>
    <source>
        <strain evidence="3">cv. Nisqually</strain>
    </source>
</reference>
<keyword evidence="3" id="KW-1185">Reference proteome</keyword>
<accession>A0A3N7GZP4</accession>
<dbReference type="Proteomes" id="UP000006729">
    <property type="component" value="Chromosome 9"/>
</dbReference>
<dbReference type="EMBL" id="CM009298">
    <property type="protein sequence ID" value="RQO95858.1"/>
    <property type="molecule type" value="Genomic_DNA"/>
</dbReference>
<evidence type="ECO:0000313" key="2">
    <source>
        <dbReference type="EMBL" id="RQO95858.1"/>
    </source>
</evidence>
<protein>
    <submittedName>
        <fullName evidence="2">Uncharacterized protein</fullName>
    </submittedName>
</protein>
<proteinExistence type="predicted"/>
<evidence type="ECO:0000256" key="1">
    <source>
        <dbReference type="SAM" id="MobiDB-lite"/>
    </source>
</evidence>
<dbReference type="InParanoid" id="A0A3N7GZP4"/>
<name>A0A3N7GZP4_POPTR</name>